<dbReference type="EMBL" id="JAFNEN010000508">
    <property type="protein sequence ID" value="KAG8181536.1"/>
    <property type="molecule type" value="Genomic_DNA"/>
</dbReference>
<evidence type="ECO:0000313" key="5">
    <source>
        <dbReference type="Proteomes" id="UP000827092"/>
    </source>
</evidence>
<evidence type="ECO:0000313" key="4">
    <source>
        <dbReference type="EMBL" id="KAG8181536.1"/>
    </source>
</evidence>
<dbReference type="InterPro" id="IPR001507">
    <property type="entry name" value="ZP_dom"/>
</dbReference>
<gene>
    <name evidence="4" type="ORF">JTE90_025182</name>
</gene>
<protein>
    <recommendedName>
        <fullName evidence="3">ZP domain-containing protein</fullName>
    </recommendedName>
</protein>
<evidence type="ECO:0000256" key="1">
    <source>
        <dbReference type="SAM" id="MobiDB-lite"/>
    </source>
</evidence>
<dbReference type="PANTHER" id="PTHR46560">
    <property type="entry name" value="CYPHER, ISOFORM B"/>
    <property type="match status" value="1"/>
</dbReference>
<sequence length="580" mass="65842">MSDVPRFYVINSRFPYSYLTIANMAIIKWRHFLLPFWILFLALTAESLSNDADLDYTCDESGLHLKMNFDRPFRGLVYIKGYSEDPNCRLILPRSTSEASFNVPLMACDTFVRLRPETNPWIKGFLVFQQHPLVSTVDDFTEPFLCVVQKKTKAPWTEVLRKAYNTLNDSPKIDSWLDFELLPELVSEEQQSNFKFGSSYLFLYINGARKFSDMVVTDCIAHREPFLLRNASILQMTNPNGCSNTSTKTLSAFNIMRNDRGVIVGTYSEINPSQIPSLENGFVACSAVLCKRKCKCTKNRSPKGYGIIHSRKFPTSRFKRSIAESPNINQTRTFMKSTIKALAESLSKYRTQSKLLKNNTDFEKRASFSVKGKNVDDTTLGLYPTEQFVTEFTTEFSEDFEVHNLNTNLFSVNISTTIIPEKEVENILANLVEHTTTIKSTSKTNATSNDPFPGNYSITLIPEIVSEKKFNLIEQSTIETSSNYDTTTKVSEESTQNPEDIISTTIGTPGTEEPTGNVTAKAEESYLDQSCTTQLKFVVVIAVLSFVIFCLILISCGLALYLKKERKKHIIDSYLLYNFY</sequence>
<keyword evidence="2" id="KW-0472">Membrane</keyword>
<organism evidence="4 5">
    <name type="scientific">Oedothorax gibbosus</name>
    <dbReference type="NCBI Taxonomy" id="931172"/>
    <lineage>
        <taxon>Eukaryota</taxon>
        <taxon>Metazoa</taxon>
        <taxon>Ecdysozoa</taxon>
        <taxon>Arthropoda</taxon>
        <taxon>Chelicerata</taxon>
        <taxon>Arachnida</taxon>
        <taxon>Araneae</taxon>
        <taxon>Araneomorphae</taxon>
        <taxon>Entelegynae</taxon>
        <taxon>Araneoidea</taxon>
        <taxon>Linyphiidae</taxon>
        <taxon>Erigoninae</taxon>
        <taxon>Oedothorax</taxon>
    </lineage>
</organism>
<keyword evidence="5" id="KW-1185">Reference proteome</keyword>
<feature type="domain" description="ZP" evidence="3">
    <location>
        <begin position="57"/>
        <end position="306"/>
    </location>
</feature>
<feature type="transmembrane region" description="Helical" evidence="2">
    <location>
        <begin position="537"/>
        <end position="562"/>
    </location>
</feature>
<dbReference type="AlphaFoldDB" id="A0AAV6UBX3"/>
<dbReference type="Pfam" id="PF25057">
    <property type="entry name" value="CUT_N"/>
    <property type="match status" value="1"/>
</dbReference>
<dbReference type="PANTHER" id="PTHR46560:SF11">
    <property type="entry name" value="GH09980P"/>
    <property type="match status" value="1"/>
</dbReference>
<dbReference type="Proteomes" id="UP000827092">
    <property type="component" value="Unassembled WGS sequence"/>
</dbReference>
<keyword evidence="2" id="KW-1133">Transmembrane helix</keyword>
<dbReference type="InterPro" id="IPR056953">
    <property type="entry name" value="CUT_N"/>
</dbReference>
<proteinExistence type="predicted"/>
<feature type="compositionally biased region" description="Low complexity" evidence="1">
    <location>
        <begin position="501"/>
        <end position="516"/>
    </location>
</feature>
<keyword evidence="2" id="KW-0812">Transmembrane</keyword>
<accession>A0AAV6UBX3</accession>
<name>A0AAV6UBX3_9ARAC</name>
<evidence type="ECO:0000259" key="3">
    <source>
        <dbReference type="PROSITE" id="PS51034"/>
    </source>
</evidence>
<feature type="compositionally biased region" description="Polar residues" evidence="1">
    <location>
        <begin position="484"/>
        <end position="498"/>
    </location>
</feature>
<dbReference type="PROSITE" id="PS51034">
    <property type="entry name" value="ZP_2"/>
    <property type="match status" value="1"/>
</dbReference>
<feature type="region of interest" description="Disordered" evidence="1">
    <location>
        <begin position="484"/>
        <end position="516"/>
    </location>
</feature>
<evidence type="ECO:0000256" key="2">
    <source>
        <dbReference type="SAM" id="Phobius"/>
    </source>
</evidence>
<reference evidence="4 5" key="1">
    <citation type="journal article" date="2022" name="Nat. Ecol. Evol.">
        <title>A masculinizing supergene underlies an exaggerated male reproductive morph in a spider.</title>
        <authorList>
            <person name="Hendrickx F."/>
            <person name="De Corte Z."/>
            <person name="Sonet G."/>
            <person name="Van Belleghem S.M."/>
            <person name="Kostlbacher S."/>
            <person name="Vangestel C."/>
        </authorList>
    </citation>
    <scope>NUCLEOTIDE SEQUENCE [LARGE SCALE GENOMIC DNA]</scope>
    <source>
        <strain evidence="4">W744_W776</strain>
    </source>
</reference>
<comment type="caution">
    <text evidence="4">The sequence shown here is derived from an EMBL/GenBank/DDBJ whole genome shotgun (WGS) entry which is preliminary data.</text>
</comment>